<evidence type="ECO:0000313" key="2">
    <source>
        <dbReference type="EMBL" id="MBB5067646.1"/>
    </source>
</evidence>
<evidence type="ECO:0008006" key="4">
    <source>
        <dbReference type="Google" id="ProtNLM"/>
    </source>
</evidence>
<dbReference type="InterPro" id="IPR029063">
    <property type="entry name" value="SAM-dependent_MTases_sf"/>
</dbReference>
<evidence type="ECO:0000256" key="1">
    <source>
        <dbReference type="SAM" id="MobiDB-lite"/>
    </source>
</evidence>
<dbReference type="PIRSF" id="PIRSF017393">
    <property type="entry name" value="MTase_SAV2177"/>
    <property type="match status" value="1"/>
</dbReference>
<dbReference type="InterPro" id="IPR006764">
    <property type="entry name" value="SAM_dep_MeTrfase_SAV2177_type"/>
</dbReference>
<organism evidence="2 3">
    <name type="scientific">Saccharopolyspora gloriosae</name>
    <dbReference type="NCBI Taxonomy" id="455344"/>
    <lineage>
        <taxon>Bacteria</taxon>
        <taxon>Bacillati</taxon>
        <taxon>Actinomycetota</taxon>
        <taxon>Actinomycetes</taxon>
        <taxon>Pseudonocardiales</taxon>
        <taxon>Pseudonocardiaceae</taxon>
        <taxon>Saccharopolyspora</taxon>
    </lineage>
</organism>
<gene>
    <name evidence="2" type="ORF">BJ969_000734</name>
</gene>
<dbReference type="RefSeq" id="WP_184477315.1">
    <property type="nucleotide sequence ID" value="NZ_JACHIV010000001.1"/>
</dbReference>
<dbReference type="AlphaFoldDB" id="A0A840N6I9"/>
<dbReference type="Pfam" id="PF04672">
    <property type="entry name" value="Methyltransf_19"/>
    <property type="match status" value="1"/>
</dbReference>
<name>A0A840N6I9_9PSEU</name>
<dbReference type="Gene3D" id="3.40.50.150">
    <property type="entry name" value="Vaccinia Virus protein VP39"/>
    <property type="match status" value="1"/>
</dbReference>
<dbReference type="EMBL" id="JACHIV010000001">
    <property type="protein sequence ID" value="MBB5067646.1"/>
    <property type="molecule type" value="Genomic_DNA"/>
</dbReference>
<feature type="region of interest" description="Disordered" evidence="1">
    <location>
        <begin position="1"/>
        <end position="21"/>
    </location>
</feature>
<evidence type="ECO:0000313" key="3">
    <source>
        <dbReference type="Proteomes" id="UP000580474"/>
    </source>
</evidence>
<sequence length="288" mass="31730">MTDDQLPAPASSRPVPPEVDTSVPSVARIYDYAVGGKDNFRVDREATHAMLDGVPDIVATARANRAFLGRGVRYLAREAGIRQFIDFGSGLPTQLNVHQVAQRENPEGRVVYVDNDPVVLAHGRALLSEDQRTTVIQADMARPGAVLEDPATRRLIDFDEPVAVLYVSVLHCLPDEARPDRAVAAMLDTVPRGSHLMMSHLVSDDAGAADFLTRFMTEQTTWGRVRSEAEVTAYFDGLDVVAPGLVDITRWRPDAEQRPVDSPFDHEIPSRPELEGKIWEFGGIARKP</sequence>
<dbReference type="SUPFAM" id="SSF53335">
    <property type="entry name" value="S-adenosyl-L-methionine-dependent methyltransferases"/>
    <property type="match status" value="1"/>
</dbReference>
<reference evidence="2 3" key="1">
    <citation type="submission" date="2020-08" db="EMBL/GenBank/DDBJ databases">
        <title>Sequencing the genomes of 1000 actinobacteria strains.</title>
        <authorList>
            <person name="Klenk H.-P."/>
        </authorList>
    </citation>
    <scope>NUCLEOTIDE SEQUENCE [LARGE SCALE GENOMIC DNA]</scope>
    <source>
        <strain evidence="2 3">DSM 45582</strain>
    </source>
</reference>
<comment type="caution">
    <text evidence="2">The sequence shown here is derived from an EMBL/GenBank/DDBJ whole genome shotgun (WGS) entry which is preliminary data.</text>
</comment>
<dbReference type="Proteomes" id="UP000580474">
    <property type="component" value="Unassembled WGS sequence"/>
</dbReference>
<proteinExistence type="predicted"/>
<protein>
    <recommendedName>
        <fullName evidence="4">S-adenosyl methyltransferase</fullName>
    </recommendedName>
</protein>
<accession>A0A840N6I9</accession>
<keyword evidence="3" id="KW-1185">Reference proteome</keyword>